<feature type="region of interest" description="Disordered" evidence="1">
    <location>
        <begin position="103"/>
        <end position="124"/>
    </location>
</feature>
<evidence type="ECO:0000313" key="2">
    <source>
        <dbReference type="EMBL" id="CAD8655296.1"/>
    </source>
</evidence>
<dbReference type="EMBL" id="HBEZ01053077">
    <property type="protein sequence ID" value="CAD8655296.1"/>
    <property type="molecule type" value="Transcribed_RNA"/>
</dbReference>
<evidence type="ECO:0000256" key="1">
    <source>
        <dbReference type="SAM" id="MobiDB-lite"/>
    </source>
</evidence>
<name>A0A7S0QXF4_9CRYP</name>
<dbReference type="AlphaFoldDB" id="A0A7S0QXF4"/>
<gene>
    <name evidence="2" type="ORF">CCUR1050_LOCUS29137</name>
</gene>
<reference evidence="2" key="1">
    <citation type="submission" date="2021-01" db="EMBL/GenBank/DDBJ databases">
        <authorList>
            <person name="Corre E."/>
            <person name="Pelletier E."/>
            <person name="Niang G."/>
            <person name="Scheremetjew M."/>
            <person name="Finn R."/>
            <person name="Kale V."/>
            <person name="Holt S."/>
            <person name="Cochrane G."/>
            <person name="Meng A."/>
            <person name="Brown T."/>
            <person name="Cohen L."/>
        </authorList>
    </citation>
    <scope>NUCLEOTIDE SEQUENCE</scope>
    <source>
        <strain evidence="2">CCAP979/52</strain>
    </source>
</reference>
<feature type="compositionally biased region" description="Basic residues" evidence="1">
    <location>
        <begin position="115"/>
        <end position="124"/>
    </location>
</feature>
<organism evidence="2">
    <name type="scientific">Cryptomonas curvata</name>
    <dbReference type="NCBI Taxonomy" id="233186"/>
    <lineage>
        <taxon>Eukaryota</taxon>
        <taxon>Cryptophyceae</taxon>
        <taxon>Cryptomonadales</taxon>
        <taxon>Cryptomonadaceae</taxon>
        <taxon>Cryptomonas</taxon>
    </lineage>
</organism>
<proteinExistence type="predicted"/>
<sequence length="124" mass="13419">MRAGFGGDGICGPGETERGVLELVRAEASDGEWQVDTARAQSLFLGARTGASHGPWLECTAESHLSPAWCPPGFPCFAASRSSCSAFFFGSFELHSNIDTFPPSPFRRQAFPPKGRAKKMHQEE</sequence>
<accession>A0A7S0QXF4</accession>
<protein>
    <submittedName>
        <fullName evidence="2">Uncharacterized protein</fullName>
    </submittedName>
</protein>